<dbReference type="Proteomes" id="UP000192491">
    <property type="component" value="Unassembled WGS sequence"/>
</dbReference>
<dbReference type="EMBL" id="MTEJ01000198">
    <property type="protein sequence ID" value="OQX07760.1"/>
    <property type="molecule type" value="Genomic_DNA"/>
</dbReference>
<sequence length="97" mass="10675">MKMSKRLFYAASSTVMSIGMMLSSTANASAYQGTSYTPCNQIKNELTGKVQRLRQMARDRESYGDAYGARRLRNTANVITAHIGNLPCVGKQTCLCD</sequence>
<keyword evidence="1" id="KW-0732">Signal</keyword>
<accession>A0A1Y1QKP8</accession>
<evidence type="ECO:0000313" key="3">
    <source>
        <dbReference type="Proteomes" id="UP000192491"/>
    </source>
</evidence>
<gene>
    <name evidence="2" type="ORF">BWK73_27235</name>
</gene>
<dbReference type="AlphaFoldDB" id="A0A1Y1QKP8"/>
<evidence type="ECO:0000256" key="1">
    <source>
        <dbReference type="SAM" id="SignalP"/>
    </source>
</evidence>
<feature type="signal peptide" evidence="1">
    <location>
        <begin position="1"/>
        <end position="28"/>
    </location>
</feature>
<feature type="chain" id="PRO_5012169072" evidence="1">
    <location>
        <begin position="29"/>
        <end position="97"/>
    </location>
</feature>
<reference evidence="2 3" key="1">
    <citation type="submission" date="2017-01" db="EMBL/GenBank/DDBJ databases">
        <title>Novel large sulfur bacteria in the metagenomes of groundwater-fed chemosynthetic microbial mats in the Lake Huron basin.</title>
        <authorList>
            <person name="Sharrar A.M."/>
            <person name="Flood B.E."/>
            <person name="Bailey J.V."/>
            <person name="Jones D.S."/>
            <person name="Biddanda B."/>
            <person name="Ruberg S.A."/>
            <person name="Marcus D.N."/>
            <person name="Dick G.J."/>
        </authorList>
    </citation>
    <scope>NUCLEOTIDE SEQUENCE [LARGE SCALE GENOMIC DNA]</scope>
    <source>
        <strain evidence="2">A8</strain>
    </source>
</reference>
<proteinExistence type="predicted"/>
<comment type="caution">
    <text evidence="2">The sequence shown here is derived from an EMBL/GenBank/DDBJ whole genome shotgun (WGS) entry which is preliminary data.</text>
</comment>
<evidence type="ECO:0000313" key="2">
    <source>
        <dbReference type="EMBL" id="OQX07760.1"/>
    </source>
</evidence>
<protein>
    <submittedName>
        <fullName evidence="2">Uncharacterized protein</fullName>
    </submittedName>
</protein>
<name>A0A1Y1QKP8_9GAMM</name>
<organism evidence="2 3">
    <name type="scientific">Thiothrix lacustris</name>
    <dbReference type="NCBI Taxonomy" id="525917"/>
    <lineage>
        <taxon>Bacteria</taxon>
        <taxon>Pseudomonadati</taxon>
        <taxon>Pseudomonadota</taxon>
        <taxon>Gammaproteobacteria</taxon>
        <taxon>Thiotrichales</taxon>
        <taxon>Thiotrichaceae</taxon>
        <taxon>Thiothrix</taxon>
    </lineage>
</organism>